<evidence type="ECO:0000313" key="8">
    <source>
        <dbReference type="EMBL" id="PIA26563.1"/>
    </source>
</evidence>
<evidence type="ECO:0000256" key="5">
    <source>
        <dbReference type="RuleBase" id="RU367093"/>
    </source>
</evidence>
<sequence>SVQQKKITKFSFIFTKFMDPPPTYVNIPKRWKELSGFNHWNGLLSPLDNDMRQYLLHYGDLVEATYDAFIREKTSQFAGGSRFSQPDLLKGVGLLKNNHPLMQYKVTKYFYATSSFQLPAAFMQHSMSGTALYKKSNWYGYVAVATDQGKTLLGRRDIVVCWRGTLTPLEWVDDFTAGMVNGNEILNTKNNPMIHQGFYSVYITADPKSQYNKINSRDQVNQEVKRLAEMYKNEEISVTVCGHSLGAALCTMNAADIRANNIVGPNVPVTTFPYASPRVGDDTWKKCLDAMGVATNSDILQNVDAAPGQPILRVLRIVNKLDVVPRSPPAIGFTHVGQRFFIDNSQSPFLQAPFSVAGAHDMESYLHGIAGTKGNQLVADDALGIEGGVTDGGFDLAGRRDHSLVNKYIDGLRPEYLIPAKWWSPANKGMVQQANGSYKLMDGGWILKGSHAESEEPDPDENQETDNKSKD</sequence>
<dbReference type="Proteomes" id="UP000230069">
    <property type="component" value="Unassembled WGS sequence"/>
</dbReference>
<dbReference type="CDD" id="cd00519">
    <property type="entry name" value="Lipase_3"/>
    <property type="match status" value="1"/>
</dbReference>
<keyword evidence="9" id="KW-1185">Reference proteome</keyword>
<keyword evidence="3 5" id="KW-0442">Lipid degradation</keyword>
<accession>A0A2G5C5J7</accession>
<gene>
    <name evidence="8" type="ORF">AQUCO_09100028v1</name>
</gene>
<feature type="compositionally biased region" description="Acidic residues" evidence="6">
    <location>
        <begin position="455"/>
        <end position="464"/>
    </location>
</feature>
<dbReference type="Gene3D" id="3.40.50.1820">
    <property type="entry name" value="alpha/beta hydrolase"/>
    <property type="match status" value="1"/>
</dbReference>
<dbReference type="GO" id="GO:0016042">
    <property type="term" value="P:lipid catabolic process"/>
    <property type="evidence" value="ECO:0007669"/>
    <property type="project" value="UniProtKB-UniRule"/>
</dbReference>
<organism evidence="8 9">
    <name type="scientific">Aquilegia coerulea</name>
    <name type="common">Rocky mountain columbine</name>
    <dbReference type="NCBI Taxonomy" id="218851"/>
    <lineage>
        <taxon>Eukaryota</taxon>
        <taxon>Viridiplantae</taxon>
        <taxon>Streptophyta</taxon>
        <taxon>Embryophyta</taxon>
        <taxon>Tracheophyta</taxon>
        <taxon>Spermatophyta</taxon>
        <taxon>Magnoliopsida</taxon>
        <taxon>Ranunculales</taxon>
        <taxon>Ranunculaceae</taxon>
        <taxon>Thalictroideae</taxon>
        <taxon>Aquilegia</taxon>
    </lineage>
</organism>
<dbReference type="GO" id="GO:0005737">
    <property type="term" value="C:cytoplasm"/>
    <property type="evidence" value="ECO:0007669"/>
    <property type="project" value="UniProtKB-ARBA"/>
</dbReference>
<protein>
    <recommendedName>
        <fullName evidence="5">Phospholipase A1</fullName>
        <ecNumber evidence="5">3.1.1.-</ecNumber>
    </recommendedName>
</protein>
<proteinExistence type="inferred from homology"/>
<dbReference type="SUPFAM" id="SSF53474">
    <property type="entry name" value="alpha/beta-Hydrolases"/>
    <property type="match status" value="1"/>
</dbReference>
<dbReference type="GO" id="GO:0008970">
    <property type="term" value="F:phospholipase A1 activity"/>
    <property type="evidence" value="ECO:0007669"/>
    <property type="project" value="UniProtKB-UniRule"/>
</dbReference>
<dbReference type="InterPro" id="IPR033556">
    <property type="entry name" value="PLA"/>
</dbReference>
<feature type="non-terminal residue" evidence="8">
    <location>
        <position position="1"/>
    </location>
</feature>
<evidence type="ECO:0000313" key="9">
    <source>
        <dbReference type="Proteomes" id="UP000230069"/>
    </source>
</evidence>
<evidence type="ECO:0000256" key="6">
    <source>
        <dbReference type="SAM" id="MobiDB-lite"/>
    </source>
</evidence>
<dbReference type="AlphaFoldDB" id="A0A2G5C5J7"/>
<dbReference type="PANTHER" id="PTHR31828">
    <property type="entry name" value="PHOSPHOLIPASE A1-IIGAMMA"/>
    <property type="match status" value="1"/>
</dbReference>
<evidence type="ECO:0000256" key="3">
    <source>
        <dbReference type="ARBA" id="ARBA00022963"/>
    </source>
</evidence>
<reference evidence="8 9" key="1">
    <citation type="submission" date="2017-09" db="EMBL/GenBank/DDBJ databases">
        <title>WGS assembly of Aquilegia coerulea Goldsmith.</title>
        <authorList>
            <person name="Hodges S."/>
            <person name="Kramer E."/>
            <person name="Nordborg M."/>
            <person name="Tomkins J."/>
            <person name="Borevitz J."/>
            <person name="Derieg N."/>
            <person name="Yan J."/>
            <person name="Mihaltcheva S."/>
            <person name="Hayes R.D."/>
            <person name="Rokhsar D."/>
        </authorList>
    </citation>
    <scope>NUCLEOTIDE SEQUENCE [LARGE SCALE GENOMIC DNA]</scope>
    <source>
        <strain evidence="9">cv. Goldsmith</strain>
    </source>
</reference>
<dbReference type="InterPro" id="IPR002921">
    <property type="entry name" value="Fungal_lipase-type"/>
</dbReference>
<dbReference type="PANTHER" id="PTHR31828:SF49">
    <property type="entry name" value="PHOSPHOLIPASE A1"/>
    <property type="match status" value="1"/>
</dbReference>
<evidence type="ECO:0000256" key="4">
    <source>
        <dbReference type="ARBA" id="ARBA00023098"/>
    </source>
</evidence>
<keyword evidence="4 5" id="KW-0443">Lipid metabolism</keyword>
<comment type="function">
    <text evidence="5">Acylhydrolase that catalyzes the hydrolysis of phospholipids at the sn-1 position.</text>
</comment>
<evidence type="ECO:0000256" key="2">
    <source>
        <dbReference type="ARBA" id="ARBA00022801"/>
    </source>
</evidence>
<dbReference type="OrthoDB" id="426718at2759"/>
<dbReference type="EC" id="3.1.1.-" evidence="5"/>
<evidence type="ECO:0000256" key="1">
    <source>
        <dbReference type="ARBA" id="ARBA00010701"/>
    </source>
</evidence>
<feature type="domain" description="Fungal lipase-type" evidence="7">
    <location>
        <begin position="159"/>
        <end position="330"/>
    </location>
</feature>
<feature type="region of interest" description="Disordered" evidence="6">
    <location>
        <begin position="448"/>
        <end position="471"/>
    </location>
</feature>
<dbReference type="Pfam" id="PF01764">
    <property type="entry name" value="Lipase_3"/>
    <property type="match status" value="1"/>
</dbReference>
<dbReference type="EMBL" id="KZ305108">
    <property type="protein sequence ID" value="PIA26563.1"/>
    <property type="molecule type" value="Genomic_DNA"/>
</dbReference>
<evidence type="ECO:0000259" key="7">
    <source>
        <dbReference type="Pfam" id="PF01764"/>
    </source>
</evidence>
<dbReference type="FunFam" id="3.40.50.1820:FF:000065">
    <property type="entry name" value="Phospholipase A1-II 3"/>
    <property type="match status" value="1"/>
</dbReference>
<keyword evidence="2 5" id="KW-0378">Hydrolase</keyword>
<comment type="similarity">
    <text evidence="1 5">Belongs to the AB hydrolase superfamily. Lipase family.</text>
</comment>
<dbReference type="InterPro" id="IPR029058">
    <property type="entry name" value="AB_hydrolase_fold"/>
</dbReference>
<name>A0A2G5C5J7_AQUCA</name>